<dbReference type="Gene3D" id="2.70.50.70">
    <property type="match status" value="1"/>
</dbReference>
<evidence type="ECO:0000256" key="1">
    <source>
        <dbReference type="SAM" id="SignalP"/>
    </source>
</evidence>
<dbReference type="PANTHER" id="PTHR36182:SF1">
    <property type="entry name" value="PROTEIN, PUTATIVE (AFU_ORTHOLOGUE AFUA_6G10930)-RELATED"/>
    <property type="match status" value="1"/>
</dbReference>
<keyword evidence="1" id="KW-0732">Signal</keyword>
<evidence type="ECO:0000313" key="2">
    <source>
        <dbReference type="EMBL" id="PSR77654.1"/>
    </source>
</evidence>
<feature type="chain" id="PRO_5015604202" evidence="1">
    <location>
        <begin position="19"/>
        <end position="225"/>
    </location>
</feature>
<name>A0A2T2ZV70_9PEZI</name>
<dbReference type="OrthoDB" id="2342176at2759"/>
<dbReference type="Proteomes" id="UP000241462">
    <property type="component" value="Unassembled WGS sequence"/>
</dbReference>
<keyword evidence="3" id="KW-1185">Reference proteome</keyword>
<protein>
    <submittedName>
        <fullName evidence="2">Extracellular protein</fullName>
    </submittedName>
</protein>
<feature type="signal peptide" evidence="1">
    <location>
        <begin position="1"/>
        <end position="18"/>
    </location>
</feature>
<reference evidence="2 3" key="1">
    <citation type="journal article" date="2018" name="Mycol. Prog.">
        <title>Coniella lustricola, a new species from submerged detritus.</title>
        <authorList>
            <person name="Raudabaugh D.B."/>
            <person name="Iturriaga T."/>
            <person name="Carver A."/>
            <person name="Mondo S."/>
            <person name="Pangilinan J."/>
            <person name="Lipzen A."/>
            <person name="He G."/>
            <person name="Amirebrahimi M."/>
            <person name="Grigoriev I.V."/>
            <person name="Miller A.N."/>
        </authorList>
    </citation>
    <scope>NUCLEOTIDE SEQUENCE [LARGE SCALE GENOMIC DNA]</scope>
    <source>
        <strain evidence="2 3">B22-T-1</strain>
    </source>
</reference>
<evidence type="ECO:0000313" key="3">
    <source>
        <dbReference type="Proteomes" id="UP000241462"/>
    </source>
</evidence>
<dbReference type="InParanoid" id="A0A2T2ZV70"/>
<dbReference type="STRING" id="2025994.A0A2T2ZV70"/>
<organism evidence="2 3">
    <name type="scientific">Coniella lustricola</name>
    <dbReference type="NCBI Taxonomy" id="2025994"/>
    <lineage>
        <taxon>Eukaryota</taxon>
        <taxon>Fungi</taxon>
        <taxon>Dikarya</taxon>
        <taxon>Ascomycota</taxon>
        <taxon>Pezizomycotina</taxon>
        <taxon>Sordariomycetes</taxon>
        <taxon>Sordariomycetidae</taxon>
        <taxon>Diaporthales</taxon>
        <taxon>Schizoparmaceae</taxon>
        <taxon>Coniella</taxon>
    </lineage>
</organism>
<proteinExistence type="predicted"/>
<dbReference type="AlphaFoldDB" id="A0A2T2ZV70"/>
<dbReference type="EMBL" id="KZ678647">
    <property type="protein sequence ID" value="PSR77654.1"/>
    <property type="molecule type" value="Genomic_DNA"/>
</dbReference>
<accession>A0A2T2ZV70</accession>
<sequence>MTRTISALVALLLGTASAHMQMEFPPPLNSKFNPNTPPSQMDYDMVSPLFKDGSNFPCKGYHTLLGTRAGAPTAVLETDKYANVTIVGGTTHNGGSCQISLSTDGGSNFTVLESIVGGCPSSRNTSLAFKVPADAPLGDALLAWTWFNRVGPRDMFMNCASVTIKRGDGNAQHDRGRQGRNGRVDFKDRPQMFVANIGAADAACVTQETFDVAFPEPGPEVLQQS</sequence>
<gene>
    <name evidence="2" type="ORF">BD289DRAFT_142727</name>
</gene>
<dbReference type="PANTHER" id="PTHR36182">
    <property type="entry name" value="PROTEIN, PUTATIVE (AFU_ORTHOLOGUE AFUA_6G10930)-RELATED"/>
    <property type="match status" value="1"/>
</dbReference>